<name>A0A9W6YHK7_9STRA</name>
<dbReference type="InterPro" id="IPR052394">
    <property type="entry name" value="LRR-containing"/>
</dbReference>
<organism evidence="1 2">
    <name type="scientific">Phytophthora fragariaefolia</name>
    <dbReference type="NCBI Taxonomy" id="1490495"/>
    <lineage>
        <taxon>Eukaryota</taxon>
        <taxon>Sar</taxon>
        <taxon>Stramenopiles</taxon>
        <taxon>Oomycota</taxon>
        <taxon>Peronosporomycetes</taxon>
        <taxon>Peronosporales</taxon>
        <taxon>Peronosporaceae</taxon>
        <taxon>Phytophthora</taxon>
    </lineage>
</organism>
<dbReference type="InterPro" id="IPR001611">
    <property type="entry name" value="Leu-rich_rpt"/>
</dbReference>
<dbReference type="EMBL" id="BSXT01018853">
    <property type="protein sequence ID" value="GMG14624.1"/>
    <property type="molecule type" value="Genomic_DNA"/>
</dbReference>
<protein>
    <submittedName>
        <fullName evidence="1">Unnamed protein product</fullName>
    </submittedName>
</protein>
<dbReference type="AlphaFoldDB" id="A0A9W6YHK7"/>
<reference evidence="1" key="1">
    <citation type="submission" date="2023-04" db="EMBL/GenBank/DDBJ databases">
        <title>Phytophthora fragariaefolia NBRC 109709.</title>
        <authorList>
            <person name="Ichikawa N."/>
            <person name="Sato H."/>
            <person name="Tonouchi N."/>
        </authorList>
    </citation>
    <scope>NUCLEOTIDE SEQUENCE</scope>
    <source>
        <strain evidence="1">NBRC 109709</strain>
    </source>
</reference>
<proteinExistence type="predicted"/>
<dbReference type="OrthoDB" id="333024at2759"/>
<accession>A0A9W6YHK7</accession>
<dbReference type="PANTHER" id="PTHR24114:SF31">
    <property type="entry name" value="NLR FAMILY MEMBER X1"/>
    <property type="match status" value="1"/>
</dbReference>
<dbReference type="PANTHER" id="PTHR24114">
    <property type="entry name" value="LEUCINE RICH REPEAT FAMILY PROTEIN"/>
    <property type="match status" value="1"/>
</dbReference>
<evidence type="ECO:0000313" key="2">
    <source>
        <dbReference type="Proteomes" id="UP001165121"/>
    </source>
</evidence>
<gene>
    <name evidence="1" type="ORF">Pfra01_002915900</name>
</gene>
<dbReference type="Pfam" id="PF13516">
    <property type="entry name" value="LRR_6"/>
    <property type="match status" value="5"/>
</dbReference>
<dbReference type="Proteomes" id="UP001165121">
    <property type="component" value="Unassembled WGS sequence"/>
</dbReference>
<comment type="caution">
    <text evidence="1">The sequence shown here is derived from an EMBL/GenBank/DDBJ whole genome shotgun (WGS) entry which is preliminary data.</text>
</comment>
<dbReference type="SUPFAM" id="SSF52047">
    <property type="entry name" value="RNI-like"/>
    <property type="match status" value="2"/>
</dbReference>
<dbReference type="SMART" id="SM00368">
    <property type="entry name" value="LRR_RI"/>
    <property type="match status" value="8"/>
</dbReference>
<keyword evidence="2" id="KW-1185">Reference proteome</keyword>
<evidence type="ECO:0000313" key="1">
    <source>
        <dbReference type="EMBL" id="GMG14624.1"/>
    </source>
</evidence>
<dbReference type="InterPro" id="IPR032675">
    <property type="entry name" value="LRR_dom_sf"/>
</dbReference>
<sequence length="370" mass="39830">MDACMHPSNTVEVSIAGLQPGGRISGPKATSDRGNSTNVRALDLRGCQVGPDTVTRLSRGLTSNVSTCIVKLLIATLSFVVSGPYVDTCTRGIAKRFVTTITLSGNHLQDGDMALLASALVHNACLLELTLSYNAIGEDGSISLAKALAMNSHLRLLDLMHNRIGKDGITPWLGDTMRVNIALRELKLSHNAIGDKKAVNLLESLAPKPLTEEAKLKARIAGRRRHTTMADGSESHDNSEPFNSTLRSLLLSNTGISDEASPHLAHMLAHTRSLTHLDISCNNFTNEGNIAIARGLQRNSSLRHLNYRENKLEEPAALALLGALTKLSFIETALFQDCFGSHSAVGSALGKFTKCSRSLTTLDLVRCRFT</sequence>
<dbReference type="Gene3D" id="3.80.10.10">
    <property type="entry name" value="Ribonuclease Inhibitor"/>
    <property type="match status" value="2"/>
</dbReference>